<protein>
    <submittedName>
        <fullName evidence="1">Uncharacterized protein</fullName>
    </submittedName>
</protein>
<proteinExistence type="predicted"/>
<evidence type="ECO:0000313" key="1">
    <source>
        <dbReference type="EMBL" id="NMY13607.1"/>
    </source>
</evidence>
<organism evidence="1 2">
    <name type="scientific">Pseudomonas veronii</name>
    <dbReference type="NCBI Taxonomy" id="76761"/>
    <lineage>
        <taxon>Bacteria</taxon>
        <taxon>Pseudomonadati</taxon>
        <taxon>Pseudomonadota</taxon>
        <taxon>Gammaproteobacteria</taxon>
        <taxon>Pseudomonadales</taxon>
        <taxon>Pseudomonadaceae</taxon>
        <taxon>Pseudomonas</taxon>
    </lineage>
</organism>
<dbReference type="EMBL" id="JAAQWG010000109">
    <property type="protein sequence ID" value="NMY13607.1"/>
    <property type="molecule type" value="Genomic_DNA"/>
</dbReference>
<evidence type="ECO:0000313" key="2">
    <source>
        <dbReference type="Proteomes" id="UP000537729"/>
    </source>
</evidence>
<comment type="caution">
    <text evidence="1">The sequence shown here is derived from an EMBL/GenBank/DDBJ whole genome shotgun (WGS) entry which is preliminary data.</text>
</comment>
<dbReference type="RefSeq" id="WP_169866083.1">
    <property type="nucleotide sequence ID" value="NZ_JAAQWD010000039.1"/>
</dbReference>
<dbReference type="Proteomes" id="UP000537729">
    <property type="component" value="Unassembled WGS sequence"/>
</dbReference>
<accession>A0A7Y1AD73</accession>
<name>A0A7Y1AD73_PSEVE</name>
<dbReference type="AlphaFoldDB" id="A0A7Y1AD73"/>
<reference evidence="1 2" key="1">
    <citation type="journal article" date="2020" name="Front. Microbiol.">
        <title>Genetic Organization of the aprX-lipA2 Operon Affects the Proteolytic Potential of Pseudomonas Species in Milk.</title>
        <authorList>
            <person name="Maier C."/>
            <person name="Huptas C."/>
            <person name="von Neubeck M."/>
            <person name="Scherer S."/>
            <person name="Wenning M."/>
            <person name="Lucking G."/>
        </authorList>
    </citation>
    <scope>NUCLEOTIDE SEQUENCE [LARGE SCALE GENOMIC DNA]</scope>
    <source>
        <strain evidence="1 2">DSM 16272</strain>
    </source>
</reference>
<sequence>MIVLLQQVVCPGLQFAQTGLLNAQALPEFSQFVFQAMLGFGEQWNSKRT</sequence>
<gene>
    <name evidence="1" type="ORF">HBO38_35390</name>
</gene>